<reference evidence="2" key="1">
    <citation type="journal article" date="2016" name="Nat. Commun.">
        <title>The Gonium pectorale genome demonstrates co-option of cell cycle regulation during the evolution of multicellularity.</title>
        <authorList>
            <person name="Hanschen E.R."/>
            <person name="Marriage T.N."/>
            <person name="Ferris P.J."/>
            <person name="Hamaji T."/>
            <person name="Toyoda A."/>
            <person name="Fujiyama A."/>
            <person name="Neme R."/>
            <person name="Noguchi H."/>
            <person name="Minakuchi Y."/>
            <person name="Suzuki M."/>
            <person name="Kawai-Toyooka H."/>
            <person name="Smith D.R."/>
            <person name="Sparks H."/>
            <person name="Anderson J."/>
            <person name="Bakaric R."/>
            <person name="Luria V."/>
            <person name="Karger A."/>
            <person name="Kirschner M.W."/>
            <person name="Durand P.M."/>
            <person name="Michod R.E."/>
            <person name="Nozaki H."/>
            <person name="Olson B.J."/>
        </authorList>
    </citation>
    <scope>NUCLEOTIDE SEQUENCE [LARGE SCALE GENOMIC DNA]</scope>
    <source>
        <strain evidence="2">NIES-2863</strain>
    </source>
</reference>
<gene>
    <name evidence="1" type="ORF">GPECTOR_2g1397</name>
</gene>
<dbReference type="Proteomes" id="UP000075714">
    <property type="component" value="Unassembled WGS sequence"/>
</dbReference>
<evidence type="ECO:0000313" key="2">
    <source>
        <dbReference type="Proteomes" id="UP000075714"/>
    </source>
</evidence>
<comment type="caution">
    <text evidence="1">The sequence shown here is derived from an EMBL/GenBank/DDBJ whole genome shotgun (WGS) entry which is preliminary data.</text>
</comment>
<name>A0A150H104_GONPE</name>
<dbReference type="OrthoDB" id="559878at2759"/>
<dbReference type="EMBL" id="LSYV01000003">
    <property type="protein sequence ID" value="KXZ55846.1"/>
    <property type="molecule type" value="Genomic_DNA"/>
</dbReference>
<accession>A0A150H104</accession>
<protein>
    <submittedName>
        <fullName evidence="1">Uncharacterized protein</fullName>
    </submittedName>
</protein>
<proteinExistence type="predicted"/>
<keyword evidence="2" id="KW-1185">Reference proteome</keyword>
<sequence>MLMSIRKRLACAEEGGDDYFPAVRVGLALTPAGLAFRRANHDLLKFLAADGRRPSWSGTYLMAEEPKGSNKWVRQDLTALRAQMDAASQGVSKQCDSEDA</sequence>
<dbReference type="AlphaFoldDB" id="A0A150H104"/>
<organism evidence="1 2">
    <name type="scientific">Gonium pectorale</name>
    <name type="common">Green alga</name>
    <dbReference type="NCBI Taxonomy" id="33097"/>
    <lineage>
        <taxon>Eukaryota</taxon>
        <taxon>Viridiplantae</taxon>
        <taxon>Chlorophyta</taxon>
        <taxon>core chlorophytes</taxon>
        <taxon>Chlorophyceae</taxon>
        <taxon>CS clade</taxon>
        <taxon>Chlamydomonadales</taxon>
        <taxon>Volvocaceae</taxon>
        <taxon>Gonium</taxon>
    </lineage>
</organism>
<evidence type="ECO:0000313" key="1">
    <source>
        <dbReference type="EMBL" id="KXZ55846.1"/>
    </source>
</evidence>